<accession>A0A1J1IIQ1</accession>
<keyword evidence="2" id="KW-1185">Reference proteome</keyword>
<dbReference type="AlphaFoldDB" id="A0A1J1IIQ1"/>
<evidence type="ECO:0000313" key="2">
    <source>
        <dbReference type="Proteomes" id="UP000183832"/>
    </source>
</evidence>
<dbReference type="Proteomes" id="UP000183832">
    <property type="component" value="Unassembled WGS sequence"/>
</dbReference>
<gene>
    <name evidence="1" type="ORF">CLUMA_CG012795</name>
</gene>
<protein>
    <submittedName>
        <fullName evidence="1">CLUMA_CG012795, isoform A</fullName>
    </submittedName>
</protein>
<proteinExistence type="predicted"/>
<name>A0A1J1IIQ1_9DIPT</name>
<reference evidence="1 2" key="1">
    <citation type="submission" date="2015-04" db="EMBL/GenBank/DDBJ databases">
        <authorList>
            <person name="Syromyatnikov M.Y."/>
            <person name="Popov V.N."/>
        </authorList>
    </citation>
    <scope>NUCLEOTIDE SEQUENCE [LARGE SCALE GENOMIC DNA]</scope>
</reference>
<evidence type="ECO:0000313" key="1">
    <source>
        <dbReference type="EMBL" id="CRK99420.1"/>
    </source>
</evidence>
<sequence length="63" mass="7319">MKAEMGMSCAGSVLDCKKSLRKTFFLQRQFGSLDDDLYDKNDESYSKFAELNIEGRQFEYEGF</sequence>
<dbReference type="EMBL" id="CVRI01000050">
    <property type="protein sequence ID" value="CRK99420.1"/>
    <property type="molecule type" value="Genomic_DNA"/>
</dbReference>
<organism evidence="1 2">
    <name type="scientific">Clunio marinus</name>
    <dbReference type="NCBI Taxonomy" id="568069"/>
    <lineage>
        <taxon>Eukaryota</taxon>
        <taxon>Metazoa</taxon>
        <taxon>Ecdysozoa</taxon>
        <taxon>Arthropoda</taxon>
        <taxon>Hexapoda</taxon>
        <taxon>Insecta</taxon>
        <taxon>Pterygota</taxon>
        <taxon>Neoptera</taxon>
        <taxon>Endopterygota</taxon>
        <taxon>Diptera</taxon>
        <taxon>Nematocera</taxon>
        <taxon>Chironomoidea</taxon>
        <taxon>Chironomidae</taxon>
        <taxon>Clunio</taxon>
    </lineage>
</organism>